<evidence type="ECO:0000313" key="2">
    <source>
        <dbReference type="EMBL" id="SNR53544.1"/>
    </source>
</evidence>
<dbReference type="CDD" id="cd22784">
    <property type="entry name" value="DPBB_MltA_YuiC-like"/>
    <property type="match status" value="1"/>
</dbReference>
<dbReference type="RefSeq" id="WP_143437080.1">
    <property type="nucleotide sequence ID" value="NZ_FZNS01000003.1"/>
</dbReference>
<feature type="chain" id="PRO_5012737513" description="3D (Asp-Asp-Asp) domain-containing protein" evidence="1">
    <location>
        <begin position="17"/>
        <end position="179"/>
    </location>
</feature>
<evidence type="ECO:0000256" key="1">
    <source>
        <dbReference type="SAM" id="SignalP"/>
    </source>
</evidence>
<reference evidence="3" key="1">
    <citation type="submission" date="2017-06" db="EMBL/GenBank/DDBJ databases">
        <authorList>
            <person name="Varghese N."/>
            <person name="Submissions S."/>
        </authorList>
    </citation>
    <scope>NUCLEOTIDE SEQUENCE [LARGE SCALE GENOMIC DNA]</scope>
    <source>
        <strain evidence="3">DSM 28041</strain>
    </source>
</reference>
<proteinExistence type="predicted"/>
<name>A0A238X5B7_9BACT</name>
<evidence type="ECO:0000313" key="3">
    <source>
        <dbReference type="Proteomes" id="UP000198310"/>
    </source>
</evidence>
<sequence>MSIALFLLTFFFPPRAVSIPVATPPLLTVSLPPRPVPVAVPVQPVLKAPSSLSYTVTATTYWPEVGQTDADPMETADGSRIPKRHSSKTRWLAVSRDLLSKWGGPFHYGEKVQVRGISDALDGVYIIHDTMNRRHRHCVDVLVSERECKKKSGFEGRWSGIKLTKYPSETTPELSWQAS</sequence>
<feature type="signal peptide" evidence="1">
    <location>
        <begin position="1"/>
        <end position="16"/>
    </location>
</feature>
<gene>
    <name evidence="2" type="ORF">SAMN06269173_103456</name>
</gene>
<accession>A0A238X5B7</accession>
<protein>
    <recommendedName>
        <fullName evidence="4">3D (Asp-Asp-Asp) domain-containing protein</fullName>
    </recommendedName>
</protein>
<dbReference type="Proteomes" id="UP000198310">
    <property type="component" value="Unassembled WGS sequence"/>
</dbReference>
<keyword evidence="1" id="KW-0732">Signal</keyword>
<dbReference type="EMBL" id="FZNS01000003">
    <property type="protein sequence ID" value="SNR53544.1"/>
    <property type="molecule type" value="Genomic_DNA"/>
</dbReference>
<evidence type="ECO:0008006" key="4">
    <source>
        <dbReference type="Google" id="ProtNLM"/>
    </source>
</evidence>
<dbReference type="AlphaFoldDB" id="A0A238X5B7"/>
<organism evidence="2 3">
    <name type="scientific">Hymenobacter mucosus</name>
    <dbReference type="NCBI Taxonomy" id="1411120"/>
    <lineage>
        <taxon>Bacteria</taxon>
        <taxon>Pseudomonadati</taxon>
        <taxon>Bacteroidota</taxon>
        <taxon>Cytophagia</taxon>
        <taxon>Cytophagales</taxon>
        <taxon>Hymenobacteraceae</taxon>
        <taxon>Hymenobacter</taxon>
    </lineage>
</organism>
<keyword evidence="3" id="KW-1185">Reference proteome</keyword>